<dbReference type="InterPro" id="IPR023798">
    <property type="entry name" value="Ribosomal_uS7_dom"/>
</dbReference>
<proteinExistence type="inferred from homology"/>
<dbReference type="InterPro" id="IPR036823">
    <property type="entry name" value="Ribosomal_uS7_dom_sf"/>
</dbReference>
<dbReference type="EMBL" id="JAVHNQ010000015">
    <property type="protein sequence ID" value="KAK6332306.1"/>
    <property type="molecule type" value="Genomic_DNA"/>
</dbReference>
<dbReference type="AlphaFoldDB" id="A0AAV9U0N6"/>
<reference evidence="6 7" key="1">
    <citation type="submission" date="2019-10" db="EMBL/GenBank/DDBJ databases">
        <authorList>
            <person name="Palmer J.M."/>
        </authorList>
    </citation>
    <scope>NUCLEOTIDE SEQUENCE [LARGE SCALE GENOMIC DNA]</scope>
    <source>
        <strain evidence="6 7">TWF696</strain>
    </source>
</reference>
<evidence type="ECO:0000313" key="6">
    <source>
        <dbReference type="EMBL" id="KAK6332306.1"/>
    </source>
</evidence>
<name>A0AAV9U0N6_9PEZI</name>
<keyword evidence="2" id="KW-0689">Ribosomal protein</keyword>
<feature type="domain" description="Small ribosomal subunit protein uS7" evidence="5">
    <location>
        <begin position="199"/>
        <end position="350"/>
    </location>
</feature>
<sequence>MAAPLLVSRSTPPAVLRLLGGGRGLERAVSLAASASKRRCLATLTPRIRQRCPAYTAPITAPLCYQRRCYSASSSSNGDEPVEGPNQGQSLHVTEEASQISEVMGEEGVDVDEVATPISEIIERENDIENAPEVIKEDPQRHSESPSSSLHTSNADAVALPVETLPDFPNPTPKVLIPPYRPPVPMMPIPALHSINHREHPLLRQLTPHFMKHGERATAQATMQRILQILRTKPAPRVGKYPLVPNAPDLSLLPSDPVAYIQTAIDSVAPLFKMRNTRGSGGSTVQIPSPLPVKARRRKAMEWMLSAADGKKRLKSLPERFAEEVEAVVLGTSSCWEKRIAVHKLAVTNRANVNQVMMKKKRRL</sequence>
<evidence type="ECO:0000256" key="3">
    <source>
        <dbReference type="ARBA" id="ARBA00023274"/>
    </source>
</evidence>
<protein>
    <recommendedName>
        <fullName evidence="5">Small ribosomal subunit protein uS7 domain-containing protein</fullName>
    </recommendedName>
</protein>
<comment type="similarity">
    <text evidence="1">Belongs to the universal ribosomal protein uS7 family.</text>
</comment>
<dbReference type="CDD" id="cd14868">
    <property type="entry name" value="uS7_Mitochondria_Fungi"/>
    <property type="match status" value="1"/>
</dbReference>
<evidence type="ECO:0000256" key="4">
    <source>
        <dbReference type="SAM" id="MobiDB-lite"/>
    </source>
</evidence>
<feature type="compositionally biased region" description="Basic and acidic residues" evidence="4">
    <location>
        <begin position="134"/>
        <end position="144"/>
    </location>
</feature>
<gene>
    <name evidence="6" type="ORF">TWF696_003026</name>
</gene>
<accession>A0AAV9U0N6</accession>
<organism evidence="6 7">
    <name type="scientific">Orbilia brochopaga</name>
    <dbReference type="NCBI Taxonomy" id="3140254"/>
    <lineage>
        <taxon>Eukaryota</taxon>
        <taxon>Fungi</taxon>
        <taxon>Dikarya</taxon>
        <taxon>Ascomycota</taxon>
        <taxon>Pezizomycotina</taxon>
        <taxon>Orbiliomycetes</taxon>
        <taxon>Orbiliales</taxon>
        <taxon>Orbiliaceae</taxon>
        <taxon>Orbilia</taxon>
    </lineage>
</organism>
<dbReference type="GO" id="GO:0006412">
    <property type="term" value="P:translation"/>
    <property type="evidence" value="ECO:0007669"/>
    <property type="project" value="InterPro"/>
</dbReference>
<dbReference type="InterPro" id="IPR000235">
    <property type="entry name" value="Ribosomal_uS7"/>
</dbReference>
<evidence type="ECO:0000259" key="5">
    <source>
        <dbReference type="Pfam" id="PF00177"/>
    </source>
</evidence>
<dbReference type="Gene3D" id="1.10.455.10">
    <property type="entry name" value="Ribosomal protein S7 domain"/>
    <property type="match status" value="1"/>
</dbReference>
<evidence type="ECO:0000256" key="1">
    <source>
        <dbReference type="ARBA" id="ARBA00007151"/>
    </source>
</evidence>
<dbReference type="Pfam" id="PF00177">
    <property type="entry name" value="Ribosomal_S7"/>
    <property type="match status" value="1"/>
</dbReference>
<comment type="caution">
    <text evidence="6">The sequence shown here is derived from an EMBL/GenBank/DDBJ whole genome shotgun (WGS) entry which is preliminary data.</text>
</comment>
<dbReference type="InterPro" id="IPR047988">
    <property type="entry name" value="Ribosomal_uS7m_fungi"/>
</dbReference>
<dbReference type="GO" id="GO:1990904">
    <property type="term" value="C:ribonucleoprotein complex"/>
    <property type="evidence" value="ECO:0007669"/>
    <property type="project" value="UniProtKB-KW"/>
</dbReference>
<keyword evidence="3" id="KW-0687">Ribonucleoprotein</keyword>
<evidence type="ECO:0000313" key="7">
    <source>
        <dbReference type="Proteomes" id="UP001375240"/>
    </source>
</evidence>
<keyword evidence="7" id="KW-1185">Reference proteome</keyword>
<dbReference type="Proteomes" id="UP001375240">
    <property type="component" value="Unassembled WGS sequence"/>
</dbReference>
<dbReference type="GO" id="GO:0005840">
    <property type="term" value="C:ribosome"/>
    <property type="evidence" value="ECO:0007669"/>
    <property type="project" value="UniProtKB-KW"/>
</dbReference>
<dbReference type="SUPFAM" id="SSF47973">
    <property type="entry name" value="Ribosomal protein S7"/>
    <property type="match status" value="1"/>
</dbReference>
<evidence type="ECO:0000256" key="2">
    <source>
        <dbReference type="ARBA" id="ARBA00022980"/>
    </source>
</evidence>
<feature type="region of interest" description="Disordered" evidence="4">
    <location>
        <begin position="126"/>
        <end position="154"/>
    </location>
</feature>
<dbReference type="PANTHER" id="PTHR11205">
    <property type="entry name" value="RIBOSOMAL PROTEIN S7"/>
    <property type="match status" value="1"/>
</dbReference>